<evidence type="ECO:0000313" key="4">
    <source>
        <dbReference type="Proteomes" id="UP001055940"/>
    </source>
</evidence>
<dbReference type="PANTHER" id="PTHR11895">
    <property type="entry name" value="TRANSAMIDASE"/>
    <property type="match status" value="1"/>
</dbReference>
<proteinExistence type="inferred from homology"/>
<dbReference type="RefSeq" id="WP_254421439.1">
    <property type="nucleotide sequence ID" value="NZ_BAAAJB010000086.1"/>
</dbReference>
<dbReference type="InterPro" id="IPR020556">
    <property type="entry name" value="Amidase_CS"/>
</dbReference>
<sequence>MKQHEYADLDATALAAALRSGEVSSGEVETVARECLAKADADLNALTRPPFEPGLSHDPEGPLAGVPFVVKDSGPVAKGVPFSLGSRALRGAVAAADQDVMARFRAAGLVALGQSTAPELGLSFATESLAHGVTRNPWDPARGVGGSSGGAAALVAAGAVPFAHGNDGGGSIRVPASACGVVGLKPSRGRVPCGPLVGEAAFGLVCEFGLTRTVRDAALLLDLVGAPTAGEKHVAPPPPGGSHTAALHTDPGRLRIAVSTCPWAPTEVDPQVAEAARDAGRVLEWVGHTVTEDAPALDAEDVVEASVLAVITTAAALSEGPYPADAARMEAVPARLLTEARGYGALDVVACLQAQHRVTRSVGQFFQGRGSEGSGFQGHSSQRHCFQGYDLLLTPTVAGLPVPHGTLDHGADHTVRSWLRRIYAHGPFTAPFNVSGNPAVSLPLAQSREGLPIGVQLVAAHGREDLLLAVAAQLEEAVPWRDRRPPLSVG</sequence>
<dbReference type="Proteomes" id="UP001055940">
    <property type="component" value="Chromosome"/>
</dbReference>
<evidence type="ECO:0000259" key="2">
    <source>
        <dbReference type="Pfam" id="PF01425"/>
    </source>
</evidence>
<gene>
    <name evidence="3" type="ORF">NE857_14320</name>
</gene>
<dbReference type="InterPro" id="IPR036928">
    <property type="entry name" value="AS_sf"/>
</dbReference>
<dbReference type="Pfam" id="PF01425">
    <property type="entry name" value="Amidase"/>
    <property type="match status" value="1"/>
</dbReference>
<organism evidence="3 4">
    <name type="scientific">Nocardiopsis exhalans</name>
    <dbReference type="NCBI Taxonomy" id="163604"/>
    <lineage>
        <taxon>Bacteria</taxon>
        <taxon>Bacillati</taxon>
        <taxon>Actinomycetota</taxon>
        <taxon>Actinomycetes</taxon>
        <taxon>Streptosporangiales</taxon>
        <taxon>Nocardiopsidaceae</taxon>
        <taxon>Nocardiopsis</taxon>
    </lineage>
</organism>
<reference evidence="3" key="1">
    <citation type="submission" date="2022-06" db="EMBL/GenBank/DDBJ databases">
        <authorList>
            <person name="Ping M."/>
        </authorList>
    </citation>
    <scope>NUCLEOTIDE SEQUENCE</scope>
    <source>
        <strain evidence="3">JCM11759T</strain>
    </source>
</reference>
<comment type="similarity">
    <text evidence="1">Belongs to the amidase family.</text>
</comment>
<dbReference type="PROSITE" id="PS00571">
    <property type="entry name" value="AMIDASES"/>
    <property type="match status" value="1"/>
</dbReference>
<dbReference type="InterPro" id="IPR023631">
    <property type="entry name" value="Amidase_dom"/>
</dbReference>
<dbReference type="SUPFAM" id="SSF75304">
    <property type="entry name" value="Amidase signature (AS) enzymes"/>
    <property type="match status" value="1"/>
</dbReference>
<dbReference type="PANTHER" id="PTHR11895:SF7">
    <property type="entry name" value="GLUTAMYL-TRNA(GLN) AMIDOTRANSFERASE SUBUNIT A, MITOCHONDRIAL"/>
    <property type="match status" value="1"/>
</dbReference>
<evidence type="ECO:0000313" key="3">
    <source>
        <dbReference type="EMBL" id="USY22675.1"/>
    </source>
</evidence>
<name>A0ABY5DH41_9ACTN</name>
<accession>A0ABY5DH41</accession>
<dbReference type="EMBL" id="CP099837">
    <property type="protein sequence ID" value="USY22675.1"/>
    <property type="molecule type" value="Genomic_DNA"/>
</dbReference>
<dbReference type="InterPro" id="IPR000120">
    <property type="entry name" value="Amidase"/>
</dbReference>
<dbReference type="Gene3D" id="3.90.1300.10">
    <property type="entry name" value="Amidase signature (AS) domain"/>
    <property type="match status" value="1"/>
</dbReference>
<feature type="domain" description="Amidase" evidence="2">
    <location>
        <begin position="57"/>
        <end position="468"/>
    </location>
</feature>
<protein>
    <submittedName>
        <fullName evidence="3">Amidase</fullName>
    </submittedName>
</protein>
<keyword evidence="4" id="KW-1185">Reference proteome</keyword>
<evidence type="ECO:0000256" key="1">
    <source>
        <dbReference type="ARBA" id="ARBA00009199"/>
    </source>
</evidence>